<protein>
    <submittedName>
        <fullName evidence="5">MarR family transcriptional regulator</fullName>
    </submittedName>
</protein>
<keyword evidence="3" id="KW-0804">Transcription</keyword>
<evidence type="ECO:0000259" key="4">
    <source>
        <dbReference type="PROSITE" id="PS50995"/>
    </source>
</evidence>
<evidence type="ECO:0000313" key="6">
    <source>
        <dbReference type="Proteomes" id="UP001168613"/>
    </source>
</evidence>
<dbReference type="PANTHER" id="PTHR42756">
    <property type="entry name" value="TRANSCRIPTIONAL REGULATOR, MARR"/>
    <property type="match status" value="1"/>
</dbReference>
<dbReference type="SUPFAM" id="SSF46785">
    <property type="entry name" value="Winged helix' DNA-binding domain"/>
    <property type="match status" value="1"/>
</dbReference>
<keyword evidence="6" id="KW-1185">Reference proteome</keyword>
<reference evidence="5" key="1">
    <citation type="submission" date="2021-11" db="EMBL/GenBank/DDBJ databases">
        <title>Draft genome sequence of Alcaligenes endophyticus type strain CCUG 75668T.</title>
        <authorList>
            <person name="Salva-Serra F."/>
            <person name="Duran R.E."/>
            <person name="Seeger M."/>
            <person name="Moore E.R.B."/>
            <person name="Jaen-Luchoro D."/>
        </authorList>
    </citation>
    <scope>NUCLEOTIDE SEQUENCE</scope>
    <source>
        <strain evidence="5">CCUG 75668</strain>
    </source>
</reference>
<gene>
    <name evidence="5" type="ORF">LMS43_06125</name>
</gene>
<dbReference type="SMART" id="SM00347">
    <property type="entry name" value="HTH_MARR"/>
    <property type="match status" value="1"/>
</dbReference>
<dbReference type="Gene3D" id="1.10.10.10">
    <property type="entry name" value="Winged helix-like DNA-binding domain superfamily/Winged helix DNA-binding domain"/>
    <property type="match status" value="1"/>
</dbReference>
<organism evidence="5 6">
    <name type="scientific">Alcaligenes endophyticus</name>
    <dbReference type="NCBI Taxonomy" id="1929088"/>
    <lineage>
        <taxon>Bacteria</taxon>
        <taxon>Pseudomonadati</taxon>
        <taxon>Pseudomonadota</taxon>
        <taxon>Betaproteobacteria</taxon>
        <taxon>Burkholderiales</taxon>
        <taxon>Alcaligenaceae</taxon>
        <taxon>Alcaligenes</taxon>
    </lineage>
</organism>
<dbReference type="PRINTS" id="PR00598">
    <property type="entry name" value="HTHMARR"/>
</dbReference>
<keyword evidence="2" id="KW-0238">DNA-binding</keyword>
<proteinExistence type="predicted"/>
<feature type="domain" description="HTH marR-type" evidence="4">
    <location>
        <begin position="6"/>
        <end position="135"/>
    </location>
</feature>
<dbReference type="Pfam" id="PF01047">
    <property type="entry name" value="MarR"/>
    <property type="match status" value="1"/>
</dbReference>
<evidence type="ECO:0000256" key="2">
    <source>
        <dbReference type="ARBA" id="ARBA00023125"/>
    </source>
</evidence>
<keyword evidence="1" id="KW-0805">Transcription regulation</keyword>
<name>A0ABT8EI16_9BURK</name>
<dbReference type="PROSITE" id="PS50995">
    <property type="entry name" value="HTH_MARR_2"/>
    <property type="match status" value="1"/>
</dbReference>
<evidence type="ECO:0000256" key="1">
    <source>
        <dbReference type="ARBA" id="ARBA00023015"/>
    </source>
</evidence>
<dbReference type="InterPro" id="IPR036388">
    <property type="entry name" value="WH-like_DNA-bd_sf"/>
</dbReference>
<dbReference type="InterPro" id="IPR036390">
    <property type="entry name" value="WH_DNA-bd_sf"/>
</dbReference>
<accession>A0ABT8EI16</accession>
<sequence length="142" mass="16453">MDEFPQLQIVQQLGQTYRNMMSAFDQGLGIPLPRWRILYSLYQQGSLSQKQLVQTLRMDPAALTRQLKQIEALGLVRRAADESDNRVMNVTLTEAGHAAVVEILPRRRLFMEQMLADLSHADMLQLSRLLNSWNECIQRHEF</sequence>
<dbReference type="EMBL" id="JAJHNU010000001">
    <property type="protein sequence ID" value="MDN4120857.1"/>
    <property type="molecule type" value="Genomic_DNA"/>
</dbReference>
<comment type="caution">
    <text evidence="5">The sequence shown here is derived from an EMBL/GenBank/DDBJ whole genome shotgun (WGS) entry which is preliminary data.</text>
</comment>
<evidence type="ECO:0000256" key="3">
    <source>
        <dbReference type="ARBA" id="ARBA00023163"/>
    </source>
</evidence>
<dbReference type="Proteomes" id="UP001168613">
    <property type="component" value="Unassembled WGS sequence"/>
</dbReference>
<dbReference type="RefSeq" id="WP_266124564.1">
    <property type="nucleotide sequence ID" value="NZ_JAJHNU010000001.1"/>
</dbReference>
<dbReference type="InterPro" id="IPR000835">
    <property type="entry name" value="HTH_MarR-typ"/>
</dbReference>
<dbReference type="PANTHER" id="PTHR42756:SF1">
    <property type="entry name" value="TRANSCRIPTIONAL REPRESSOR OF EMRAB OPERON"/>
    <property type="match status" value="1"/>
</dbReference>
<evidence type="ECO:0000313" key="5">
    <source>
        <dbReference type="EMBL" id="MDN4120857.1"/>
    </source>
</evidence>